<dbReference type="AlphaFoldDB" id="A0A8S3T723"/>
<feature type="region of interest" description="Disordered" evidence="1">
    <location>
        <begin position="70"/>
        <end position="98"/>
    </location>
</feature>
<dbReference type="Proteomes" id="UP000683360">
    <property type="component" value="Unassembled WGS sequence"/>
</dbReference>
<evidence type="ECO:0000313" key="3">
    <source>
        <dbReference type="Proteomes" id="UP000683360"/>
    </source>
</evidence>
<feature type="compositionally biased region" description="Polar residues" evidence="1">
    <location>
        <begin position="79"/>
        <end position="92"/>
    </location>
</feature>
<name>A0A8S3T723_MYTED</name>
<accession>A0A8S3T723</accession>
<proteinExistence type="predicted"/>
<feature type="region of interest" description="Disordered" evidence="1">
    <location>
        <begin position="1"/>
        <end position="28"/>
    </location>
</feature>
<feature type="compositionally biased region" description="Polar residues" evidence="1">
    <location>
        <begin position="10"/>
        <end position="28"/>
    </location>
</feature>
<evidence type="ECO:0000313" key="2">
    <source>
        <dbReference type="EMBL" id="CAG2229373.1"/>
    </source>
</evidence>
<keyword evidence="3" id="KW-1185">Reference proteome</keyword>
<reference evidence="2" key="1">
    <citation type="submission" date="2021-03" db="EMBL/GenBank/DDBJ databases">
        <authorList>
            <person name="Bekaert M."/>
        </authorList>
    </citation>
    <scope>NUCLEOTIDE SEQUENCE</scope>
</reference>
<comment type="caution">
    <text evidence="2">The sequence shown here is derived from an EMBL/GenBank/DDBJ whole genome shotgun (WGS) entry which is preliminary data.</text>
</comment>
<protein>
    <submittedName>
        <fullName evidence="2">Uncharacterized protein</fullName>
    </submittedName>
</protein>
<organism evidence="2 3">
    <name type="scientific">Mytilus edulis</name>
    <name type="common">Blue mussel</name>
    <dbReference type="NCBI Taxonomy" id="6550"/>
    <lineage>
        <taxon>Eukaryota</taxon>
        <taxon>Metazoa</taxon>
        <taxon>Spiralia</taxon>
        <taxon>Lophotrochozoa</taxon>
        <taxon>Mollusca</taxon>
        <taxon>Bivalvia</taxon>
        <taxon>Autobranchia</taxon>
        <taxon>Pteriomorphia</taxon>
        <taxon>Mytilida</taxon>
        <taxon>Mytiloidea</taxon>
        <taxon>Mytilidae</taxon>
        <taxon>Mytilinae</taxon>
        <taxon>Mytilus</taxon>
    </lineage>
</organism>
<dbReference type="EMBL" id="CAJPWZ010002024">
    <property type="protein sequence ID" value="CAG2229373.1"/>
    <property type="molecule type" value="Genomic_DNA"/>
</dbReference>
<sequence>MGLLVRKRTQNNNKARSSHNGKPFQNNAPVRHATDIMWGVPVMVIVDTCTSAIHATEDIQCPNAIQEVKANKKSDHSIKNPSVQSQRSTIEPNKNHKLPSPIKTDRLVFYLEGYDSIKCSYLLNGLRYGFLLEHEGPRSLFTCNNLKSALSNSSLVQEKFEKEIAFDRVMGTYNYIPLPDLRISSLGMVSKRIRVHGN</sequence>
<evidence type="ECO:0000256" key="1">
    <source>
        <dbReference type="SAM" id="MobiDB-lite"/>
    </source>
</evidence>
<gene>
    <name evidence="2" type="ORF">MEDL_42250</name>
</gene>
<dbReference type="OrthoDB" id="10584125at2759"/>